<dbReference type="Proteomes" id="UP000612956">
    <property type="component" value="Unassembled WGS sequence"/>
</dbReference>
<accession>A0A917QI71</accession>
<reference evidence="1" key="2">
    <citation type="submission" date="2020-09" db="EMBL/GenBank/DDBJ databases">
        <authorList>
            <person name="Sun Q."/>
            <person name="Zhou Y."/>
        </authorList>
    </citation>
    <scope>NUCLEOTIDE SEQUENCE</scope>
    <source>
        <strain evidence="1">CGMCC 4.7278</strain>
    </source>
</reference>
<dbReference type="InterPro" id="IPR025361">
    <property type="entry name" value="DUF4265"/>
</dbReference>
<reference evidence="1" key="1">
    <citation type="journal article" date="2014" name="Int. J. Syst. Evol. Microbiol.">
        <title>Complete genome sequence of Corynebacterium casei LMG S-19264T (=DSM 44701T), isolated from a smear-ripened cheese.</title>
        <authorList>
            <consortium name="US DOE Joint Genome Institute (JGI-PGF)"/>
            <person name="Walter F."/>
            <person name="Albersmeier A."/>
            <person name="Kalinowski J."/>
            <person name="Ruckert C."/>
        </authorList>
    </citation>
    <scope>NUCLEOTIDE SEQUENCE</scope>
    <source>
        <strain evidence="1">CGMCC 4.7278</strain>
    </source>
</reference>
<name>A0A917QI71_9NOCA</name>
<keyword evidence="2" id="KW-1185">Reference proteome</keyword>
<organism evidence="1 2">
    <name type="scientific">Nocardia camponoti</name>
    <dbReference type="NCBI Taxonomy" id="1616106"/>
    <lineage>
        <taxon>Bacteria</taxon>
        <taxon>Bacillati</taxon>
        <taxon>Actinomycetota</taxon>
        <taxon>Actinomycetes</taxon>
        <taxon>Mycobacteriales</taxon>
        <taxon>Nocardiaceae</taxon>
        <taxon>Nocardia</taxon>
    </lineage>
</organism>
<dbReference type="RefSeq" id="WP_188828980.1">
    <property type="nucleotide sequence ID" value="NZ_BMMW01000002.1"/>
</dbReference>
<protein>
    <submittedName>
        <fullName evidence="1">Uncharacterized protein</fullName>
    </submittedName>
</protein>
<proteinExistence type="predicted"/>
<dbReference type="EMBL" id="BMMW01000002">
    <property type="protein sequence ID" value="GGK51508.1"/>
    <property type="molecule type" value="Genomic_DNA"/>
</dbReference>
<dbReference type="Pfam" id="PF14085">
    <property type="entry name" value="DUF4265"/>
    <property type="match status" value="1"/>
</dbReference>
<gene>
    <name evidence="1" type="ORF">GCM10011591_23990</name>
</gene>
<evidence type="ECO:0000313" key="2">
    <source>
        <dbReference type="Proteomes" id="UP000612956"/>
    </source>
</evidence>
<evidence type="ECO:0000313" key="1">
    <source>
        <dbReference type="EMBL" id="GGK51508.1"/>
    </source>
</evidence>
<dbReference type="AlphaFoldDB" id="A0A917QI71"/>
<comment type="caution">
    <text evidence="1">The sequence shown here is derived from an EMBL/GenBank/DDBJ whole genome shotgun (WGS) entry which is preliminary data.</text>
</comment>
<sequence length="273" mass="29150">MTPTTDDDVDYVRVVFRLPSDDSGWHPAGTERIWAVRLDDQRVRVENIPFAARGVAAGDILTVTADEDGVLWAGDVVEPSGNCTIRVIPVEGCLRSGVRKAVGDAFEPLGVEGEGSRTGLVSLNVPGGADLTEVKETLEQGHADGLWVYELGSVTEAWQAASPTLPATNPSDPPPADYGLAFPDDLAAIVYRTVLSGEAPPLVVLHDPDGDWIVSDGTHTQPDPDSAALVHIQHVVDNDSSVLELANLPAGRIAWRDTATDPWTIEDFSYPAE</sequence>